<keyword evidence="2" id="KW-1185">Reference proteome</keyword>
<organism evidence="1 2">
    <name type="scientific">Plakobranchus ocellatus</name>
    <dbReference type="NCBI Taxonomy" id="259542"/>
    <lineage>
        <taxon>Eukaryota</taxon>
        <taxon>Metazoa</taxon>
        <taxon>Spiralia</taxon>
        <taxon>Lophotrochozoa</taxon>
        <taxon>Mollusca</taxon>
        <taxon>Gastropoda</taxon>
        <taxon>Heterobranchia</taxon>
        <taxon>Euthyneura</taxon>
        <taxon>Panpulmonata</taxon>
        <taxon>Sacoglossa</taxon>
        <taxon>Placobranchoidea</taxon>
        <taxon>Plakobranchidae</taxon>
        <taxon>Plakobranchus</taxon>
    </lineage>
</organism>
<dbReference type="PANTHER" id="PTHR46060:SF1">
    <property type="entry name" value="MARINER MOS1 TRANSPOSASE-LIKE PROTEIN"/>
    <property type="match status" value="1"/>
</dbReference>
<dbReference type="InterPro" id="IPR052709">
    <property type="entry name" value="Transposase-MT_Hybrid"/>
</dbReference>
<comment type="caution">
    <text evidence="1">The sequence shown here is derived from an EMBL/GenBank/DDBJ whole genome shotgun (WGS) entry which is preliminary data.</text>
</comment>
<proteinExistence type="predicted"/>
<sequence>MAPPIAVWPKLEIRAVVRFLFAKGRKCPIMYRELVENYGEHEMSMTQVYQWCAWFKDGRTSLQDEPRSGRPNTANNDWNIARVDELIKVDRRVKLKEISLKLTFPKRMFMKVSMINLAIAKFLPDGFPKCSQMSISARESKCPKSCCTGVNKKVMKPLVWGLAGTIVPGTSFLNTSSLEMKRVYT</sequence>
<gene>
    <name evidence="1" type="ORF">PoB_001215800</name>
</gene>
<protein>
    <submittedName>
        <fullName evidence="1">Histone-lysine N-methyltransferase SETMAR</fullName>
    </submittedName>
</protein>
<name>A0AAV3YSX6_9GAST</name>
<evidence type="ECO:0000313" key="1">
    <source>
        <dbReference type="EMBL" id="GFN85652.1"/>
    </source>
</evidence>
<reference evidence="1 2" key="1">
    <citation type="journal article" date="2021" name="Elife">
        <title>Chloroplast acquisition without the gene transfer in kleptoplastic sea slugs, Plakobranchus ocellatus.</title>
        <authorList>
            <person name="Maeda T."/>
            <person name="Takahashi S."/>
            <person name="Yoshida T."/>
            <person name="Shimamura S."/>
            <person name="Takaki Y."/>
            <person name="Nagai Y."/>
            <person name="Toyoda A."/>
            <person name="Suzuki Y."/>
            <person name="Arimoto A."/>
            <person name="Ishii H."/>
            <person name="Satoh N."/>
            <person name="Nishiyama T."/>
            <person name="Hasebe M."/>
            <person name="Maruyama T."/>
            <person name="Minagawa J."/>
            <person name="Obokata J."/>
            <person name="Shigenobu S."/>
        </authorList>
    </citation>
    <scope>NUCLEOTIDE SEQUENCE [LARGE SCALE GENOMIC DNA]</scope>
</reference>
<evidence type="ECO:0000313" key="2">
    <source>
        <dbReference type="Proteomes" id="UP000735302"/>
    </source>
</evidence>
<accession>A0AAV3YSX6</accession>
<dbReference type="PANTHER" id="PTHR46060">
    <property type="entry name" value="MARINER MOS1 TRANSPOSASE-LIKE PROTEIN"/>
    <property type="match status" value="1"/>
</dbReference>
<dbReference type="EMBL" id="BLXT01001440">
    <property type="protein sequence ID" value="GFN85652.1"/>
    <property type="molecule type" value="Genomic_DNA"/>
</dbReference>
<dbReference type="AlphaFoldDB" id="A0AAV3YSX6"/>
<dbReference type="Proteomes" id="UP000735302">
    <property type="component" value="Unassembled WGS sequence"/>
</dbReference>